<dbReference type="GeneID" id="19333234"/>
<evidence type="ECO:0000256" key="1">
    <source>
        <dbReference type="SAM" id="Phobius"/>
    </source>
</evidence>
<dbReference type="Proteomes" id="UP000016932">
    <property type="component" value="Unassembled WGS sequence"/>
</dbReference>
<dbReference type="AlphaFoldDB" id="M2Z041"/>
<evidence type="ECO:0000313" key="2">
    <source>
        <dbReference type="EMBL" id="EME83220.1"/>
    </source>
</evidence>
<dbReference type="HOGENOM" id="CLU_719869_0_0_1"/>
<keyword evidence="1" id="KW-0472">Membrane</keyword>
<evidence type="ECO:0000313" key="3">
    <source>
        <dbReference type="Proteomes" id="UP000016932"/>
    </source>
</evidence>
<keyword evidence="3" id="KW-1185">Reference proteome</keyword>
<accession>M2Z041</accession>
<feature type="transmembrane region" description="Helical" evidence="1">
    <location>
        <begin position="119"/>
        <end position="139"/>
    </location>
</feature>
<protein>
    <submittedName>
        <fullName evidence="2">Uncharacterized protein</fullName>
    </submittedName>
</protein>
<keyword evidence="1" id="KW-1133">Transmembrane helix</keyword>
<dbReference type="RefSeq" id="XP_007926513.1">
    <property type="nucleotide sequence ID" value="XM_007928322.1"/>
</dbReference>
<name>M2Z041_PSEFD</name>
<feature type="transmembrane region" description="Helical" evidence="1">
    <location>
        <begin position="42"/>
        <end position="61"/>
    </location>
</feature>
<proteinExistence type="predicted"/>
<dbReference type="VEuPathDB" id="FungiDB:MYCFIDRAFT_174694"/>
<organism evidence="2 3">
    <name type="scientific">Pseudocercospora fijiensis (strain CIRAD86)</name>
    <name type="common">Black leaf streak disease fungus</name>
    <name type="synonym">Mycosphaerella fijiensis</name>
    <dbReference type="NCBI Taxonomy" id="383855"/>
    <lineage>
        <taxon>Eukaryota</taxon>
        <taxon>Fungi</taxon>
        <taxon>Dikarya</taxon>
        <taxon>Ascomycota</taxon>
        <taxon>Pezizomycotina</taxon>
        <taxon>Dothideomycetes</taxon>
        <taxon>Dothideomycetidae</taxon>
        <taxon>Mycosphaerellales</taxon>
        <taxon>Mycosphaerellaceae</taxon>
        <taxon>Pseudocercospora</taxon>
    </lineage>
</organism>
<keyword evidence="1" id="KW-0812">Transmembrane</keyword>
<dbReference type="OrthoDB" id="10649178at2759"/>
<dbReference type="EMBL" id="KB446558">
    <property type="protein sequence ID" value="EME83220.1"/>
    <property type="molecule type" value="Genomic_DNA"/>
</dbReference>
<gene>
    <name evidence="2" type="ORF">MYCFIDRAFT_174694</name>
</gene>
<reference evidence="2 3" key="1">
    <citation type="journal article" date="2012" name="PLoS Pathog.">
        <title>Diverse lifestyles and strategies of plant pathogenesis encoded in the genomes of eighteen Dothideomycetes fungi.</title>
        <authorList>
            <person name="Ohm R.A."/>
            <person name="Feau N."/>
            <person name="Henrissat B."/>
            <person name="Schoch C.L."/>
            <person name="Horwitz B.A."/>
            <person name="Barry K.W."/>
            <person name="Condon B.J."/>
            <person name="Copeland A.C."/>
            <person name="Dhillon B."/>
            <person name="Glaser F."/>
            <person name="Hesse C.N."/>
            <person name="Kosti I."/>
            <person name="LaButti K."/>
            <person name="Lindquist E.A."/>
            <person name="Lucas S."/>
            <person name="Salamov A.A."/>
            <person name="Bradshaw R.E."/>
            <person name="Ciuffetti L."/>
            <person name="Hamelin R.C."/>
            <person name="Kema G.H.J."/>
            <person name="Lawrence C."/>
            <person name="Scott J.A."/>
            <person name="Spatafora J.W."/>
            <person name="Turgeon B.G."/>
            <person name="de Wit P.J.G.M."/>
            <person name="Zhong S."/>
            <person name="Goodwin S.B."/>
            <person name="Grigoriev I.V."/>
        </authorList>
    </citation>
    <scope>NUCLEOTIDE SEQUENCE [LARGE SCALE GENOMIC DNA]</scope>
    <source>
        <strain evidence="2 3">CIRAD86</strain>
    </source>
</reference>
<dbReference type="KEGG" id="pfj:MYCFIDRAFT_174694"/>
<sequence length="384" mass="41843">MLHQGTTTEYIVPTIAGCNCCSVLQPNLYLQHRHSKNTMRPILTFAATMALALTASAFVNVKACQRGGAGGCIYTADGVNYILMAMPTRRGSKYGGVACLRIFDYILTYDIIAQRKMKTLVFAAIIRMTTAFSSAVLVFSTRTVRNLLAPYILLHHAVHHMALTADGVSIRPKLKDAATNETQRWPRQTCAILVMVKASIDRRVSNQFLHPGSESLLHVGVARIGLMMMDVALDPACHRSIQHRSLNPTAQQLLAIFPFLSTIQSTQALTNDQSTTMYHSVALLGSLAGFAAAQMSLQTTITNANKCPDGQAFFQQGNNAYHCCPGSWVVSIDDNAYCCVGGAAVTFDSCFPFCTTTTASRVRILFRSTKTLLRCFTDGSIFSG</sequence>